<feature type="transmembrane region" description="Helical" evidence="6">
    <location>
        <begin position="553"/>
        <end position="574"/>
    </location>
</feature>
<evidence type="ECO:0000256" key="2">
    <source>
        <dbReference type="ARBA" id="ARBA00022692"/>
    </source>
</evidence>
<keyword evidence="2 6" id="KW-0812">Transmembrane</keyword>
<feature type="transmembrane region" description="Helical" evidence="6">
    <location>
        <begin position="338"/>
        <end position="358"/>
    </location>
</feature>
<comment type="caution">
    <text evidence="7">The sequence shown here is derived from an EMBL/GenBank/DDBJ whole genome shotgun (WGS) entry which is preliminary data.</text>
</comment>
<dbReference type="AlphaFoldDB" id="A0AAN5BTE9"/>
<dbReference type="SUPFAM" id="SSF103473">
    <property type="entry name" value="MFS general substrate transporter"/>
    <property type="match status" value="1"/>
</dbReference>
<evidence type="ECO:0000313" key="8">
    <source>
        <dbReference type="Proteomes" id="UP001165205"/>
    </source>
</evidence>
<feature type="region of interest" description="Disordered" evidence="5">
    <location>
        <begin position="637"/>
        <end position="661"/>
    </location>
</feature>
<dbReference type="Proteomes" id="UP001165205">
    <property type="component" value="Unassembled WGS sequence"/>
</dbReference>
<dbReference type="InterPro" id="IPR005828">
    <property type="entry name" value="MFS_sugar_transport-like"/>
</dbReference>
<feature type="transmembrane region" description="Helical" evidence="6">
    <location>
        <begin position="111"/>
        <end position="128"/>
    </location>
</feature>
<evidence type="ECO:0000256" key="4">
    <source>
        <dbReference type="ARBA" id="ARBA00023136"/>
    </source>
</evidence>
<dbReference type="GO" id="GO:0016020">
    <property type="term" value="C:membrane"/>
    <property type="evidence" value="ECO:0007669"/>
    <property type="project" value="UniProtKB-SubCell"/>
</dbReference>
<dbReference type="PANTHER" id="PTHR48022">
    <property type="entry name" value="PLASTIDIC GLUCOSE TRANSPORTER 4"/>
    <property type="match status" value="1"/>
</dbReference>
<dbReference type="InterPro" id="IPR050360">
    <property type="entry name" value="MFS_Sugar_Transporters"/>
</dbReference>
<dbReference type="Pfam" id="PF00083">
    <property type="entry name" value="Sugar_tr"/>
    <property type="match status" value="3"/>
</dbReference>
<comment type="subcellular location">
    <subcellularLocation>
        <location evidence="1">Membrane</location>
        <topology evidence="1">Multi-pass membrane protein</topology>
    </subcellularLocation>
</comment>
<dbReference type="GO" id="GO:0005351">
    <property type="term" value="F:carbohydrate:proton symporter activity"/>
    <property type="evidence" value="ECO:0007669"/>
    <property type="project" value="TreeGrafter"/>
</dbReference>
<gene>
    <name evidence="7" type="ORF">Aory04_000131900</name>
</gene>
<dbReference type="InterPro" id="IPR036259">
    <property type="entry name" value="MFS_trans_sf"/>
</dbReference>
<feature type="transmembrane region" description="Helical" evidence="6">
    <location>
        <begin position="148"/>
        <end position="172"/>
    </location>
</feature>
<organism evidence="7 8">
    <name type="scientific">Aspergillus oryzae</name>
    <name type="common">Yellow koji mold</name>
    <dbReference type="NCBI Taxonomy" id="5062"/>
    <lineage>
        <taxon>Eukaryota</taxon>
        <taxon>Fungi</taxon>
        <taxon>Dikarya</taxon>
        <taxon>Ascomycota</taxon>
        <taxon>Pezizomycotina</taxon>
        <taxon>Eurotiomycetes</taxon>
        <taxon>Eurotiomycetidae</taxon>
        <taxon>Eurotiales</taxon>
        <taxon>Aspergillaceae</taxon>
        <taxon>Aspergillus</taxon>
        <taxon>Aspergillus subgen. Circumdati</taxon>
    </lineage>
</organism>
<keyword evidence="4 6" id="KW-0472">Membrane</keyword>
<feature type="transmembrane region" description="Helical" evidence="6">
    <location>
        <begin position="395"/>
        <end position="413"/>
    </location>
</feature>
<feature type="transmembrane region" description="Helical" evidence="6">
    <location>
        <begin position="79"/>
        <end position="99"/>
    </location>
</feature>
<reference evidence="7" key="1">
    <citation type="submission" date="2023-04" db="EMBL/GenBank/DDBJ databases">
        <title>Aspergillus oryzae NBRC 4228.</title>
        <authorList>
            <person name="Ichikawa N."/>
            <person name="Sato H."/>
            <person name="Tonouchi N."/>
        </authorList>
    </citation>
    <scope>NUCLEOTIDE SEQUENCE</scope>
    <source>
        <strain evidence="7">NBRC 4228</strain>
    </source>
</reference>
<evidence type="ECO:0000256" key="1">
    <source>
        <dbReference type="ARBA" id="ARBA00004141"/>
    </source>
</evidence>
<evidence type="ECO:0000256" key="5">
    <source>
        <dbReference type="SAM" id="MobiDB-lite"/>
    </source>
</evidence>
<accession>A0AAN5BTE9</accession>
<name>A0AAN5BTE9_ASPOZ</name>
<feature type="transmembrane region" description="Helical" evidence="6">
    <location>
        <begin position="370"/>
        <end position="389"/>
    </location>
</feature>
<evidence type="ECO:0000256" key="6">
    <source>
        <dbReference type="SAM" id="Phobius"/>
    </source>
</evidence>
<proteinExistence type="predicted"/>
<dbReference type="PANTHER" id="PTHR48022:SF2">
    <property type="entry name" value="PLASTIDIC GLUCOSE TRANSPORTER 4"/>
    <property type="match status" value="1"/>
</dbReference>
<dbReference type="EMBL" id="BSYA01000008">
    <property type="protein sequence ID" value="GMG23987.1"/>
    <property type="molecule type" value="Genomic_DNA"/>
</dbReference>
<feature type="transmembrane region" description="Helical" evidence="6">
    <location>
        <begin position="306"/>
        <end position="326"/>
    </location>
</feature>
<evidence type="ECO:0000313" key="7">
    <source>
        <dbReference type="EMBL" id="GMG23987.1"/>
    </source>
</evidence>
<keyword evidence="3 6" id="KW-1133">Transmembrane helix</keyword>
<sequence length="661" mass="72337">MAGGMASQGISAKRAELAGGRVGWRGLVSSKKTFGIALFASLGGLVYGCTAQGMLTSILELGAWLGTLANGYLADALGRRVTVVVAVVVFCVGVIVQACTTNPDFVYAGRFVTGLGVGNLSMIVPLYNAELIGYGTNFIGGTGEGQSIAAWEIPVCIQILPALVLAVGMMLFMPQSPRHLMNQGREEECLQTVARLRDASVDDMLVRIEFLEMKALRMFEEETARKKYPQYQDGSFKSRFMIGVHDYMSLITDKSLFKRTTVAVCYSRKLSLAIADNFFRCTRWTLLTVHSPQIFKDLELGGTTTSLLATGVAGIFEFVFTIPAVLWVDNIGRKKILIAGGIGMAVCHFIVAGIIGSYQHTFAEHKAPGWVAVLNNFAVGLSTSPFLSASNYGTFIFFGCITTIGVFWVWFLVPETKGRTLEEMDELFGSGGMAAEDEARKRRIEREIGLLALLGEEPEHPTDEKVMEKPTHVDNVSEINTDDIDILDQSFFLDTNDGVRSRGYNAGTNAWGQGSVNVIKALRRTPKLEPRIFQELARFTSSTSCQIMTFKKWFGVSSILSTVTDIFTFAYIYLLKRVAHGNKDIVQKCWSVGQGWWSMDNVVDPTHLVAVLSQLHNLVVVAKFTSVSTGLAITPTSGTGAMTARPCTPKEGNEREDDSRH</sequence>
<evidence type="ECO:0000256" key="3">
    <source>
        <dbReference type="ARBA" id="ARBA00022989"/>
    </source>
</evidence>
<feature type="transmembrane region" description="Helical" evidence="6">
    <location>
        <begin position="34"/>
        <end position="59"/>
    </location>
</feature>
<dbReference type="Gene3D" id="1.20.1250.20">
    <property type="entry name" value="MFS general substrate transporter like domains"/>
    <property type="match status" value="4"/>
</dbReference>
<protein>
    <submittedName>
        <fullName evidence="7">Unnamed protein product</fullName>
    </submittedName>
</protein>
<feature type="compositionally biased region" description="Basic and acidic residues" evidence="5">
    <location>
        <begin position="651"/>
        <end position="661"/>
    </location>
</feature>